<dbReference type="GO" id="GO:0000750">
    <property type="term" value="P:pheromone-dependent signal transduction involved in conjugation with cellular fusion"/>
    <property type="evidence" value="ECO:0007669"/>
    <property type="project" value="TreeGrafter"/>
</dbReference>
<dbReference type="InterPro" id="IPR001499">
    <property type="entry name" value="GPCR_STE3"/>
</dbReference>
<evidence type="ECO:0000256" key="2">
    <source>
        <dbReference type="ARBA" id="ARBA00011085"/>
    </source>
</evidence>
<evidence type="ECO:0000256" key="9">
    <source>
        <dbReference type="ARBA" id="ARBA00023224"/>
    </source>
</evidence>
<comment type="subcellular location">
    <subcellularLocation>
        <location evidence="1">Membrane</location>
        <topology evidence="1">Multi-pass membrane protein</topology>
    </subcellularLocation>
</comment>
<evidence type="ECO:0000256" key="8">
    <source>
        <dbReference type="ARBA" id="ARBA00023170"/>
    </source>
</evidence>
<evidence type="ECO:0000256" key="7">
    <source>
        <dbReference type="ARBA" id="ARBA00023136"/>
    </source>
</evidence>
<sequence length="284" mass="31819">MAIPWPTERDLLTAASLLGTIISLVPLCWQIRAWNVGCFLFGFWTGTTSFVQFINFIVWRNTSQNLAPVWCEISIRYIWIGSIGLVTAALAVAHRTAMIATGKHLGPNLSQSRMVFVDLSIGLLPPLSQLIISVCTLPLAAFFVYANLTQVPVVPWKGLADLHRDYGKIGHFSLDEWIQDSRIVIEFENWITIACALVFFIFFGLTEEARKHYRFAFHRVRRWLKVPASRSARSETILVLPQHSGNSPFHSETSLSGSAVLGIRRPKSNLVASPSDVPKHMESS</sequence>
<dbReference type="PANTHER" id="PTHR28097:SF1">
    <property type="entry name" value="PHEROMONE A FACTOR RECEPTOR"/>
    <property type="match status" value="1"/>
</dbReference>
<keyword evidence="4 10" id="KW-0812">Transmembrane</keyword>
<feature type="transmembrane region" description="Helical" evidence="10">
    <location>
        <begin position="187"/>
        <end position="205"/>
    </location>
</feature>
<evidence type="ECO:0000256" key="3">
    <source>
        <dbReference type="ARBA" id="ARBA00022507"/>
    </source>
</evidence>
<evidence type="ECO:0000256" key="1">
    <source>
        <dbReference type="ARBA" id="ARBA00004141"/>
    </source>
</evidence>
<evidence type="ECO:0000313" key="11">
    <source>
        <dbReference type="EMBL" id="KAJ3486038.1"/>
    </source>
</evidence>
<dbReference type="Proteomes" id="UP001212997">
    <property type="component" value="Unassembled WGS sequence"/>
</dbReference>
<feature type="transmembrane region" description="Helical" evidence="10">
    <location>
        <begin position="115"/>
        <end position="146"/>
    </location>
</feature>
<comment type="caution">
    <text evidence="11">The sequence shown here is derived from an EMBL/GenBank/DDBJ whole genome shotgun (WGS) entry which is preliminary data.</text>
</comment>
<feature type="transmembrane region" description="Helical" evidence="10">
    <location>
        <begin position="36"/>
        <end position="57"/>
    </location>
</feature>
<gene>
    <name evidence="11" type="ORF">NLI96_g4535</name>
</gene>
<name>A0AAD5V6E8_9APHY</name>
<dbReference type="EMBL" id="JANAWD010000134">
    <property type="protein sequence ID" value="KAJ3486038.1"/>
    <property type="molecule type" value="Genomic_DNA"/>
</dbReference>
<accession>A0AAD5V6E8</accession>
<reference evidence="11" key="1">
    <citation type="submission" date="2022-07" db="EMBL/GenBank/DDBJ databases">
        <title>Genome Sequence of Physisporinus lineatus.</title>
        <authorList>
            <person name="Buettner E."/>
        </authorList>
    </citation>
    <scope>NUCLEOTIDE SEQUENCE</scope>
    <source>
        <strain evidence="11">VT162</strain>
    </source>
</reference>
<dbReference type="Pfam" id="PF02076">
    <property type="entry name" value="STE3"/>
    <property type="match status" value="1"/>
</dbReference>
<keyword evidence="5 10" id="KW-1133">Transmembrane helix</keyword>
<protein>
    <submittedName>
        <fullName evidence="11">Uncharacterized protein</fullName>
    </submittedName>
</protein>
<evidence type="ECO:0000256" key="4">
    <source>
        <dbReference type="ARBA" id="ARBA00022692"/>
    </source>
</evidence>
<dbReference type="PANTHER" id="PTHR28097">
    <property type="entry name" value="PHEROMONE A FACTOR RECEPTOR"/>
    <property type="match status" value="1"/>
</dbReference>
<keyword evidence="7 10" id="KW-0472">Membrane</keyword>
<feature type="transmembrane region" description="Helical" evidence="10">
    <location>
        <begin position="12"/>
        <end position="29"/>
    </location>
</feature>
<keyword evidence="8" id="KW-0675">Receptor</keyword>
<evidence type="ECO:0000256" key="5">
    <source>
        <dbReference type="ARBA" id="ARBA00022989"/>
    </source>
</evidence>
<keyword evidence="9" id="KW-0807">Transducer</keyword>
<keyword evidence="3" id="KW-0589">Pheromone response</keyword>
<proteinExistence type="inferred from homology"/>
<feature type="transmembrane region" description="Helical" evidence="10">
    <location>
        <begin position="77"/>
        <end position="94"/>
    </location>
</feature>
<evidence type="ECO:0000313" key="12">
    <source>
        <dbReference type="Proteomes" id="UP001212997"/>
    </source>
</evidence>
<dbReference type="AlphaFoldDB" id="A0AAD5V6E8"/>
<dbReference type="PRINTS" id="PR00899">
    <property type="entry name" value="GPCRSTE3"/>
</dbReference>
<dbReference type="GO" id="GO:0005886">
    <property type="term" value="C:plasma membrane"/>
    <property type="evidence" value="ECO:0007669"/>
    <property type="project" value="TreeGrafter"/>
</dbReference>
<keyword evidence="6" id="KW-0297">G-protein coupled receptor</keyword>
<dbReference type="GO" id="GO:0004932">
    <property type="term" value="F:mating-type factor pheromone receptor activity"/>
    <property type="evidence" value="ECO:0007669"/>
    <property type="project" value="InterPro"/>
</dbReference>
<organism evidence="11 12">
    <name type="scientific">Meripilus lineatus</name>
    <dbReference type="NCBI Taxonomy" id="2056292"/>
    <lineage>
        <taxon>Eukaryota</taxon>
        <taxon>Fungi</taxon>
        <taxon>Dikarya</taxon>
        <taxon>Basidiomycota</taxon>
        <taxon>Agaricomycotina</taxon>
        <taxon>Agaricomycetes</taxon>
        <taxon>Polyporales</taxon>
        <taxon>Meripilaceae</taxon>
        <taxon>Meripilus</taxon>
    </lineage>
</organism>
<evidence type="ECO:0000256" key="10">
    <source>
        <dbReference type="SAM" id="Phobius"/>
    </source>
</evidence>
<keyword evidence="12" id="KW-1185">Reference proteome</keyword>
<comment type="similarity">
    <text evidence="2">Belongs to the G-protein coupled receptor 4 family.</text>
</comment>
<evidence type="ECO:0000256" key="6">
    <source>
        <dbReference type="ARBA" id="ARBA00023040"/>
    </source>
</evidence>